<dbReference type="GeneID" id="19196165"/>
<protein>
    <recommendedName>
        <fullName evidence="6">FAD-binding domain-containing protein</fullName>
    </recommendedName>
</protein>
<dbReference type="Gene3D" id="3.50.50.60">
    <property type="entry name" value="FAD/NAD(P)-binding domain"/>
    <property type="match status" value="1"/>
</dbReference>
<dbReference type="GO" id="GO:0004497">
    <property type="term" value="F:monooxygenase activity"/>
    <property type="evidence" value="ECO:0007669"/>
    <property type="project" value="UniProtKB-KW"/>
</dbReference>
<dbReference type="RefSeq" id="XP_007750238.1">
    <property type="nucleotide sequence ID" value="XM_007752048.1"/>
</dbReference>
<keyword evidence="3" id="KW-0503">Monooxygenase</keyword>
<evidence type="ECO:0000256" key="2">
    <source>
        <dbReference type="ARBA" id="ARBA00023002"/>
    </source>
</evidence>
<evidence type="ECO:0000256" key="3">
    <source>
        <dbReference type="ARBA" id="ARBA00023033"/>
    </source>
</evidence>
<dbReference type="InterPro" id="IPR036188">
    <property type="entry name" value="FAD/NAD-bd_sf"/>
</dbReference>
<name>W9W5R0_9EURO</name>
<dbReference type="PANTHER" id="PTHR13789:SF309">
    <property type="entry name" value="PUTATIVE (AFU_ORTHOLOGUE AFUA_6G14510)-RELATED"/>
    <property type="match status" value="1"/>
</dbReference>
<keyword evidence="5" id="KW-1185">Reference proteome</keyword>
<comment type="similarity">
    <text evidence="1">Belongs to the paxM FAD-dependent monooxygenase family.</text>
</comment>
<reference evidence="4 5" key="1">
    <citation type="submission" date="2013-03" db="EMBL/GenBank/DDBJ databases">
        <title>The Genome Sequence of Cladophialophora psammophila CBS 110553.</title>
        <authorList>
            <consortium name="The Broad Institute Genomics Platform"/>
            <person name="Cuomo C."/>
            <person name="de Hoog S."/>
            <person name="Gorbushina A."/>
            <person name="Walker B."/>
            <person name="Young S.K."/>
            <person name="Zeng Q."/>
            <person name="Gargeya S."/>
            <person name="Fitzgerald M."/>
            <person name="Haas B."/>
            <person name="Abouelleil A."/>
            <person name="Allen A.W."/>
            <person name="Alvarado L."/>
            <person name="Arachchi H.M."/>
            <person name="Berlin A.M."/>
            <person name="Chapman S.B."/>
            <person name="Gainer-Dewar J."/>
            <person name="Goldberg J."/>
            <person name="Griggs A."/>
            <person name="Gujja S."/>
            <person name="Hansen M."/>
            <person name="Howarth C."/>
            <person name="Imamovic A."/>
            <person name="Ireland A."/>
            <person name="Larimer J."/>
            <person name="McCowan C."/>
            <person name="Murphy C."/>
            <person name="Pearson M."/>
            <person name="Poon T.W."/>
            <person name="Priest M."/>
            <person name="Roberts A."/>
            <person name="Saif S."/>
            <person name="Shea T."/>
            <person name="Sisk P."/>
            <person name="Sykes S."/>
            <person name="Wortman J."/>
            <person name="Nusbaum C."/>
            <person name="Birren B."/>
        </authorList>
    </citation>
    <scope>NUCLEOTIDE SEQUENCE [LARGE SCALE GENOMIC DNA]</scope>
    <source>
        <strain evidence="4 5">CBS 110553</strain>
    </source>
</reference>
<evidence type="ECO:0008006" key="6">
    <source>
        <dbReference type="Google" id="ProtNLM"/>
    </source>
</evidence>
<dbReference type="OrthoDB" id="16820at2759"/>
<dbReference type="PANTHER" id="PTHR13789">
    <property type="entry name" value="MONOOXYGENASE"/>
    <property type="match status" value="1"/>
</dbReference>
<dbReference type="SUPFAM" id="SSF51905">
    <property type="entry name" value="FAD/NAD(P)-binding domain"/>
    <property type="match status" value="1"/>
</dbReference>
<dbReference type="STRING" id="1182543.W9W5R0"/>
<dbReference type="Proteomes" id="UP000019471">
    <property type="component" value="Unassembled WGS sequence"/>
</dbReference>
<evidence type="ECO:0000256" key="1">
    <source>
        <dbReference type="ARBA" id="ARBA00007992"/>
    </source>
</evidence>
<proteinExistence type="inferred from homology"/>
<dbReference type="AlphaFoldDB" id="W9W5R0"/>
<gene>
    <name evidence="4" type="ORF">A1O5_11476</name>
</gene>
<dbReference type="EMBL" id="AMGX01000026">
    <property type="protein sequence ID" value="EXJ63427.1"/>
    <property type="molecule type" value="Genomic_DNA"/>
</dbReference>
<comment type="caution">
    <text evidence="4">The sequence shown here is derived from an EMBL/GenBank/DDBJ whole genome shotgun (WGS) entry which is preliminary data.</text>
</comment>
<accession>W9W5R0</accession>
<dbReference type="Pfam" id="PF13450">
    <property type="entry name" value="NAD_binding_8"/>
    <property type="match status" value="1"/>
</dbReference>
<evidence type="ECO:0000313" key="4">
    <source>
        <dbReference type="EMBL" id="EXJ63427.1"/>
    </source>
</evidence>
<keyword evidence="2" id="KW-0560">Oxidoreductase</keyword>
<dbReference type="HOGENOM" id="CLU_2333467_0_0_1"/>
<organism evidence="4 5">
    <name type="scientific">Cladophialophora psammophila CBS 110553</name>
    <dbReference type="NCBI Taxonomy" id="1182543"/>
    <lineage>
        <taxon>Eukaryota</taxon>
        <taxon>Fungi</taxon>
        <taxon>Dikarya</taxon>
        <taxon>Ascomycota</taxon>
        <taxon>Pezizomycotina</taxon>
        <taxon>Eurotiomycetes</taxon>
        <taxon>Chaetothyriomycetidae</taxon>
        <taxon>Chaetothyriales</taxon>
        <taxon>Herpotrichiellaceae</taxon>
        <taxon>Cladophialophora</taxon>
    </lineage>
</organism>
<evidence type="ECO:0000313" key="5">
    <source>
        <dbReference type="Proteomes" id="UP000019471"/>
    </source>
</evidence>
<dbReference type="InterPro" id="IPR050493">
    <property type="entry name" value="FAD-dep_Monooxygenase_BioMet"/>
</dbReference>
<sequence>MSLRVIVVGGGICSLSAVIALRRAGHHVTVYEKYSADADAGAGVVVGANAIKVLKQWGLDMEGSGLLKYKAGYVSEGKTLKILDFVYGEESTLYGHKAGLESNVEKGG</sequence>